<comment type="similarity">
    <text evidence="2">Belongs to the peptide transporter carbon starvation (CstA) (TC 2.A.114) family.</text>
</comment>
<comment type="subcellular location">
    <subcellularLocation>
        <location evidence="1">Cell membrane</location>
        <topology evidence="1">Multi-pass membrane protein</topology>
    </subcellularLocation>
</comment>
<feature type="transmembrane region" description="Helical" evidence="7">
    <location>
        <begin position="528"/>
        <end position="546"/>
    </location>
</feature>
<feature type="transmembrane region" description="Helical" evidence="7">
    <location>
        <begin position="224"/>
        <end position="243"/>
    </location>
</feature>
<evidence type="ECO:0000256" key="2">
    <source>
        <dbReference type="ARBA" id="ARBA00007755"/>
    </source>
</evidence>
<feature type="transmembrane region" description="Helical" evidence="7">
    <location>
        <begin position="61"/>
        <end position="79"/>
    </location>
</feature>
<feature type="transmembrane region" description="Helical" evidence="7">
    <location>
        <begin position="458"/>
        <end position="478"/>
    </location>
</feature>
<feature type="transmembrane region" description="Helical" evidence="7">
    <location>
        <begin position="85"/>
        <end position="108"/>
    </location>
</feature>
<feature type="transmembrane region" description="Helical" evidence="7">
    <location>
        <begin position="167"/>
        <end position="187"/>
    </location>
</feature>
<feature type="transmembrane region" description="Helical" evidence="7">
    <location>
        <begin position="329"/>
        <end position="351"/>
    </location>
</feature>
<feature type="transmembrane region" description="Helical" evidence="7">
    <location>
        <begin position="485"/>
        <end position="508"/>
    </location>
</feature>
<comment type="caution">
    <text evidence="9">The sequence shown here is derived from an EMBL/GenBank/DDBJ whole genome shotgun (WGS) entry which is preliminary data.</text>
</comment>
<evidence type="ECO:0000256" key="6">
    <source>
        <dbReference type="ARBA" id="ARBA00023136"/>
    </source>
</evidence>
<feature type="transmembrane region" description="Helical" evidence="7">
    <location>
        <begin position="371"/>
        <end position="398"/>
    </location>
</feature>
<organism evidence="9 10">
    <name type="scientific">Clostridium neuense</name>
    <dbReference type="NCBI Taxonomy" id="1728934"/>
    <lineage>
        <taxon>Bacteria</taxon>
        <taxon>Bacillati</taxon>
        <taxon>Bacillota</taxon>
        <taxon>Clostridia</taxon>
        <taxon>Eubacteriales</taxon>
        <taxon>Clostridiaceae</taxon>
        <taxon>Clostridium</taxon>
    </lineage>
</organism>
<evidence type="ECO:0000256" key="4">
    <source>
        <dbReference type="ARBA" id="ARBA00022692"/>
    </source>
</evidence>
<sequence>MNGLLMIGIAIVVLGGAYIIYGRWLANKWGIDIKAKTPAYVKEDGVDYIPTPKAVVFAHQFSSIAGAGPVTGPIIAAMFGWLPALLWILVGGVFFGAVHDFGALYASVKNEGKSIGCIIEQYIGRTGKKLFLLFSWIFSALVIAAFADIVTSTFNGFTATGAKSTPNAAAASISMLYIVVALLFGLFVRYKKPSQGLEFVMGIILLLVMLAVGISFPLYFSKNFWTVVVFAYIFLASITPMWLLMQPRDYLSSFLLIGMIIGAVLGVIVARPSMNLPAFTGFVVNGKLLFPTLFVTIACGAVSGFHSLVSSGTSSKQVQNEKDMLTIGFGAMLVESLLAVVALVAVGSLAVGGKMPKGTPFSLFASSVAGFLGILGIPKHIAVCVMTMFVSALALTTLDSVARIGRMSFQEFFIDENTDKSKLSPFMKLVTNNYFSTIVTLAIGLALSFGGYNNVWPLFGSANQLLSALVLIALSVFLKTTGRKGFMLWAPMCIMLAVTFTALVQAILGIVKKLSAGNFVFLTDGLQLIFAVLLGALGIMVAVSCFKKLASKEELKAQKLEA</sequence>
<evidence type="ECO:0000256" key="3">
    <source>
        <dbReference type="ARBA" id="ARBA00022475"/>
    </source>
</evidence>
<keyword evidence="10" id="KW-1185">Reference proteome</keyword>
<evidence type="ECO:0000256" key="1">
    <source>
        <dbReference type="ARBA" id="ARBA00004651"/>
    </source>
</evidence>
<feature type="transmembrane region" description="Helical" evidence="7">
    <location>
        <begin position="289"/>
        <end position="309"/>
    </location>
</feature>
<evidence type="ECO:0000256" key="7">
    <source>
        <dbReference type="SAM" id="Phobius"/>
    </source>
</evidence>
<name>A0ABW8TG92_9CLOT</name>
<feature type="transmembrane region" description="Helical" evidence="7">
    <location>
        <begin position="129"/>
        <end position="147"/>
    </location>
</feature>
<accession>A0ABW8TG92</accession>
<evidence type="ECO:0000313" key="10">
    <source>
        <dbReference type="Proteomes" id="UP001623592"/>
    </source>
</evidence>
<dbReference type="InterPro" id="IPR051605">
    <property type="entry name" value="CstA"/>
</dbReference>
<feature type="transmembrane region" description="Helical" evidence="7">
    <location>
        <begin position="434"/>
        <end position="452"/>
    </location>
</feature>
<dbReference type="InterPro" id="IPR003706">
    <property type="entry name" value="CstA_N"/>
</dbReference>
<dbReference type="PANTHER" id="PTHR30252:SF0">
    <property type="entry name" value="PEPTIDE TRANSPORTER CSTA"/>
    <property type="match status" value="1"/>
</dbReference>
<dbReference type="EMBL" id="JBJIAA010000008">
    <property type="protein sequence ID" value="MFL0251010.1"/>
    <property type="molecule type" value="Genomic_DNA"/>
</dbReference>
<keyword evidence="5 7" id="KW-1133">Transmembrane helix</keyword>
<keyword evidence="3" id="KW-1003">Cell membrane</keyword>
<keyword evidence="4 7" id="KW-0812">Transmembrane</keyword>
<dbReference type="Pfam" id="PF02554">
    <property type="entry name" value="CstA"/>
    <property type="match status" value="2"/>
</dbReference>
<proteinExistence type="inferred from homology"/>
<feature type="transmembrane region" description="Helical" evidence="7">
    <location>
        <begin position="250"/>
        <end position="269"/>
    </location>
</feature>
<protein>
    <submittedName>
        <fullName evidence="9">Carbon starvation protein A</fullName>
    </submittedName>
</protein>
<gene>
    <name evidence="9" type="ORF">ACJDT4_11305</name>
</gene>
<reference evidence="9 10" key="1">
    <citation type="submission" date="2024-11" db="EMBL/GenBank/DDBJ databases">
        <authorList>
            <person name="Heng Y.C."/>
            <person name="Lim A.C.H."/>
            <person name="Lee J.K.Y."/>
            <person name="Kittelmann S."/>
        </authorList>
    </citation>
    <scope>NUCLEOTIDE SEQUENCE [LARGE SCALE GENOMIC DNA]</scope>
    <source>
        <strain evidence="9 10">WILCCON 0114</strain>
    </source>
</reference>
<feature type="domain" description="CstA N-terminal" evidence="8">
    <location>
        <begin position="358"/>
        <end position="502"/>
    </location>
</feature>
<evidence type="ECO:0000313" key="9">
    <source>
        <dbReference type="EMBL" id="MFL0251010.1"/>
    </source>
</evidence>
<evidence type="ECO:0000256" key="5">
    <source>
        <dbReference type="ARBA" id="ARBA00022989"/>
    </source>
</evidence>
<evidence type="ECO:0000259" key="8">
    <source>
        <dbReference type="Pfam" id="PF02554"/>
    </source>
</evidence>
<dbReference type="RefSeq" id="WP_406787666.1">
    <property type="nucleotide sequence ID" value="NZ_JBJIAA010000008.1"/>
</dbReference>
<feature type="transmembrane region" description="Helical" evidence="7">
    <location>
        <begin position="6"/>
        <end position="26"/>
    </location>
</feature>
<feature type="transmembrane region" description="Helical" evidence="7">
    <location>
        <begin position="199"/>
        <end position="218"/>
    </location>
</feature>
<dbReference type="PANTHER" id="PTHR30252">
    <property type="entry name" value="INNER MEMBRANE PEPTIDE TRANSPORTER"/>
    <property type="match status" value="1"/>
</dbReference>
<feature type="domain" description="CstA N-terminal" evidence="8">
    <location>
        <begin position="2"/>
        <end position="350"/>
    </location>
</feature>
<dbReference type="Proteomes" id="UP001623592">
    <property type="component" value="Unassembled WGS sequence"/>
</dbReference>
<keyword evidence="6 7" id="KW-0472">Membrane</keyword>